<organism evidence="8 9">
    <name type="scientific">Gallus gallus</name>
    <name type="common">Chicken</name>
    <dbReference type="NCBI Taxonomy" id="9031"/>
    <lineage>
        <taxon>Eukaryota</taxon>
        <taxon>Metazoa</taxon>
        <taxon>Chordata</taxon>
        <taxon>Craniata</taxon>
        <taxon>Vertebrata</taxon>
        <taxon>Euteleostomi</taxon>
        <taxon>Archelosauria</taxon>
        <taxon>Archosauria</taxon>
        <taxon>Dinosauria</taxon>
        <taxon>Saurischia</taxon>
        <taxon>Theropoda</taxon>
        <taxon>Coelurosauria</taxon>
        <taxon>Aves</taxon>
        <taxon>Neognathae</taxon>
        <taxon>Galloanserae</taxon>
        <taxon>Galliformes</taxon>
        <taxon>Phasianidae</taxon>
        <taxon>Phasianinae</taxon>
        <taxon>Gallus</taxon>
    </lineage>
</organism>
<dbReference type="GO" id="GO:0003925">
    <property type="term" value="F:G protein activity"/>
    <property type="evidence" value="ECO:0007669"/>
    <property type="project" value="UniProtKB-EC"/>
</dbReference>
<dbReference type="PROSITE" id="PS51421">
    <property type="entry name" value="RAS"/>
    <property type="match status" value="1"/>
</dbReference>
<feature type="compositionally biased region" description="Basic and acidic residues" evidence="7">
    <location>
        <begin position="22"/>
        <end position="34"/>
    </location>
</feature>
<comment type="similarity">
    <text evidence="1">Belongs to the small GTPase superfamily. Ras family.</text>
</comment>
<gene>
    <name evidence="8" type="primary">RASL12</name>
</gene>
<dbReference type="OrthoDB" id="18798at2759"/>
<name>A0A8V0YVX9_CHICK</name>
<keyword evidence="3" id="KW-0547">Nucleotide-binding</keyword>
<evidence type="ECO:0000256" key="4">
    <source>
        <dbReference type="ARBA" id="ARBA00022801"/>
    </source>
</evidence>
<dbReference type="InterPro" id="IPR001806">
    <property type="entry name" value="Small_GTPase"/>
</dbReference>
<protein>
    <recommendedName>
        <fullName evidence="2">small monomeric GTPase</fullName>
        <ecNumber evidence="2">3.6.5.2</ecNumber>
    </recommendedName>
</protein>
<dbReference type="GO" id="GO:0005525">
    <property type="term" value="F:GTP binding"/>
    <property type="evidence" value="ECO:0007669"/>
    <property type="project" value="UniProtKB-KW"/>
</dbReference>
<dbReference type="Pfam" id="PF00071">
    <property type="entry name" value="Ras"/>
    <property type="match status" value="1"/>
</dbReference>
<evidence type="ECO:0000313" key="8">
    <source>
        <dbReference type="Ensembl" id="ENSGALP00010025235.1"/>
    </source>
</evidence>
<dbReference type="PANTHER" id="PTHR45704">
    <property type="entry name" value="RAS-LIKE FAMILY MEMBER 11"/>
    <property type="match status" value="1"/>
</dbReference>
<dbReference type="Proteomes" id="UP000000539">
    <property type="component" value="Chromosome 10"/>
</dbReference>
<dbReference type="InterPro" id="IPR027417">
    <property type="entry name" value="P-loop_NTPase"/>
</dbReference>
<evidence type="ECO:0000256" key="7">
    <source>
        <dbReference type="SAM" id="MobiDB-lite"/>
    </source>
</evidence>
<keyword evidence="5" id="KW-0342">GTP-binding</keyword>
<evidence type="ECO:0000256" key="5">
    <source>
        <dbReference type="ARBA" id="ARBA00023134"/>
    </source>
</evidence>
<keyword evidence="4" id="KW-0378">Hydrolase</keyword>
<dbReference type="SMART" id="SM00173">
    <property type="entry name" value="RAS"/>
    <property type="match status" value="1"/>
</dbReference>
<dbReference type="SMART" id="SM00175">
    <property type="entry name" value="RAB"/>
    <property type="match status" value="1"/>
</dbReference>
<reference evidence="8" key="3">
    <citation type="submission" date="2025-09" db="UniProtKB">
        <authorList>
            <consortium name="Ensembl"/>
        </authorList>
    </citation>
    <scope>IDENTIFICATION</scope>
    <source>
        <strain evidence="8">broiler</strain>
    </source>
</reference>
<dbReference type="EC" id="3.6.5.2" evidence="2"/>
<dbReference type="InterPro" id="IPR051065">
    <property type="entry name" value="Ras-related_GTPase"/>
</dbReference>
<evidence type="ECO:0000256" key="3">
    <source>
        <dbReference type="ARBA" id="ARBA00022741"/>
    </source>
</evidence>
<evidence type="ECO:0000256" key="1">
    <source>
        <dbReference type="ARBA" id="ARBA00008344"/>
    </source>
</evidence>
<comment type="catalytic activity">
    <reaction evidence="6">
        <text>GTP + H2O = GDP + phosphate + H(+)</text>
        <dbReference type="Rhea" id="RHEA:19669"/>
        <dbReference type="ChEBI" id="CHEBI:15377"/>
        <dbReference type="ChEBI" id="CHEBI:15378"/>
        <dbReference type="ChEBI" id="CHEBI:37565"/>
        <dbReference type="ChEBI" id="CHEBI:43474"/>
        <dbReference type="ChEBI" id="CHEBI:58189"/>
        <dbReference type="EC" id="3.6.5.2"/>
    </reaction>
</comment>
<dbReference type="Ensembl" id="ENSGALT00010042745.1">
    <property type="protein sequence ID" value="ENSGALP00010025235.1"/>
    <property type="gene ID" value="ENSGALG00010017679.1"/>
</dbReference>
<reference evidence="8" key="1">
    <citation type="submission" date="2020-11" db="EMBL/GenBank/DDBJ databases">
        <title>Gallus gallus (Chicken) genome, bGalGal1, GRCg7b, maternal haplotype autosomes + Z &amp; W.</title>
        <authorList>
            <person name="Warren W."/>
            <person name="Formenti G."/>
            <person name="Fedrigo O."/>
            <person name="Haase B."/>
            <person name="Mountcastle J."/>
            <person name="Balacco J."/>
            <person name="Tracey A."/>
            <person name="Schneider V."/>
            <person name="Okimoto R."/>
            <person name="Cheng H."/>
            <person name="Hawken R."/>
            <person name="Howe K."/>
            <person name="Jarvis E.D."/>
        </authorList>
    </citation>
    <scope>NUCLEOTIDE SEQUENCE [LARGE SCALE GENOMIC DNA]</scope>
    <source>
        <strain evidence="8">Broiler</strain>
    </source>
</reference>
<reference evidence="8" key="2">
    <citation type="submission" date="2025-08" db="UniProtKB">
        <authorList>
            <consortium name="Ensembl"/>
        </authorList>
    </citation>
    <scope>IDENTIFICATION</scope>
    <source>
        <strain evidence="8">broiler</strain>
    </source>
</reference>
<dbReference type="SUPFAM" id="SSF52540">
    <property type="entry name" value="P-loop containing nucleoside triphosphate hydrolases"/>
    <property type="match status" value="1"/>
</dbReference>
<evidence type="ECO:0000313" key="9">
    <source>
        <dbReference type="Proteomes" id="UP000000539"/>
    </source>
</evidence>
<accession>A0A8V0YVX9</accession>
<dbReference type="Gene3D" id="3.40.50.300">
    <property type="entry name" value="P-loop containing nucleotide triphosphate hydrolases"/>
    <property type="match status" value="1"/>
</dbReference>
<evidence type="ECO:0000256" key="2">
    <source>
        <dbReference type="ARBA" id="ARBA00011984"/>
    </source>
</evidence>
<dbReference type="GeneTree" id="ENSGT00940000160167"/>
<dbReference type="FunCoup" id="A0A8V0YVX9">
    <property type="interactions" value="152"/>
</dbReference>
<keyword evidence="9" id="KW-1185">Reference proteome</keyword>
<proteinExistence type="inferred from homology"/>
<dbReference type="AlphaFoldDB" id="A0A8V0YVX9"/>
<sequence length="397" mass="43650">MGSQPRAEPLAVHVALGCGTEIRAEPGGHGRAEGHGGGGEQSAPACKNAADSGDKSQREEPCWVRETVVRVVQSRWGLDFLTDGGRRWGEQICHPAFCMRWEKAAPGQACPHCILPKQRCRKEHSVSPAEDAPYWRLSYFHDTLTGLCLASGMHNPSSQPPLPCRGHLYLRGAGGPAACAAEGDGYSRPGEDRAAPVPQWHGTMLTRSSHPQDSPVNCERYLHWANAFLVVYSIDDRRSFEGCGRYLDILARHARGCQRQSPVLLLGNKLDMEQYRQVTKAEGMSLATKFGCLFYEVSACQDFAAVQHVFHQAVRELRREAERSPALRPLFIAEEQPCLAMATRHGLASCTINTLSTVNLKEIPSVAQAKLVTVKSSRAQSKRKAPTLTLLKGFKIF</sequence>
<evidence type="ECO:0000256" key="6">
    <source>
        <dbReference type="ARBA" id="ARBA00048098"/>
    </source>
</evidence>
<feature type="region of interest" description="Disordered" evidence="7">
    <location>
        <begin position="22"/>
        <end position="59"/>
    </location>
</feature>